<sequence>MNSGEPFTIDLLKDISLAKAIGVILLISAGALGFLFWLIYFKGGSEYGSTLIDSLPALNALLNSTSAVLLLFGYQAIRKRDFQRHMKFNLTAFVTSAFFLISYVIYHNFHGSTPFTGEGLIRPLYFFILITHIILSALVMPLILTSFYLAFSGKLKLHRKVSKVTLPVWLYVSVTGVAVFFLLRAYS</sequence>
<feature type="transmembrane region" description="Helical" evidence="1">
    <location>
        <begin position="60"/>
        <end position="77"/>
    </location>
</feature>
<keyword evidence="1" id="KW-1133">Transmembrane helix</keyword>
<feature type="transmembrane region" description="Helical" evidence="1">
    <location>
        <begin position="164"/>
        <end position="186"/>
    </location>
</feature>
<keyword evidence="1" id="KW-0812">Transmembrane</keyword>
<evidence type="ECO:0000313" key="2">
    <source>
        <dbReference type="EMBL" id="NGP88248.1"/>
    </source>
</evidence>
<dbReference type="Proteomes" id="UP000479132">
    <property type="component" value="Unassembled WGS sequence"/>
</dbReference>
<feature type="transmembrane region" description="Helical" evidence="1">
    <location>
        <begin position="20"/>
        <end position="40"/>
    </location>
</feature>
<dbReference type="EMBL" id="JAALLS010000008">
    <property type="protein sequence ID" value="NGP88248.1"/>
    <property type="molecule type" value="Genomic_DNA"/>
</dbReference>
<dbReference type="PANTHER" id="PTHR37692:SF1">
    <property type="entry name" value="DUF420 DOMAIN-CONTAINING PROTEIN"/>
    <property type="match status" value="1"/>
</dbReference>
<name>A0A6M1SWK4_9BACT</name>
<evidence type="ECO:0000256" key="1">
    <source>
        <dbReference type="SAM" id="Phobius"/>
    </source>
</evidence>
<dbReference type="AlphaFoldDB" id="A0A6M1SWK4"/>
<accession>A0A6M1SWK4</accession>
<dbReference type="PANTHER" id="PTHR37692">
    <property type="entry name" value="HYPOTHETICAL MEMBRANE SPANNING PROTEIN"/>
    <property type="match status" value="1"/>
</dbReference>
<dbReference type="Pfam" id="PF04238">
    <property type="entry name" value="DUF420"/>
    <property type="match status" value="1"/>
</dbReference>
<feature type="transmembrane region" description="Helical" evidence="1">
    <location>
        <begin position="89"/>
        <end position="106"/>
    </location>
</feature>
<dbReference type="InterPro" id="IPR007352">
    <property type="entry name" value="DUF420"/>
</dbReference>
<gene>
    <name evidence="2" type="ORF">G3569_07765</name>
</gene>
<comment type="caution">
    <text evidence="2">The sequence shown here is derived from an EMBL/GenBank/DDBJ whole genome shotgun (WGS) entry which is preliminary data.</text>
</comment>
<feature type="transmembrane region" description="Helical" evidence="1">
    <location>
        <begin position="126"/>
        <end position="152"/>
    </location>
</feature>
<proteinExistence type="predicted"/>
<evidence type="ECO:0000313" key="3">
    <source>
        <dbReference type="Proteomes" id="UP000479132"/>
    </source>
</evidence>
<reference evidence="2 3" key="1">
    <citation type="submission" date="2020-02" db="EMBL/GenBank/DDBJ databases">
        <title>Aliifodinibius halophilus 2W32, complete genome.</title>
        <authorList>
            <person name="Li Y."/>
            <person name="Wu S."/>
        </authorList>
    </citation>
    <scope>NUCLEOTIDE SEQUENCE [LARGE SCALE GENOMIC DNA]</scope>
    <source>
        <strain evidence="2 3">2W32</strain>
    </source>
</reference>
<dbReference type="RefSeq" id="WP_165267778.1">
    <property type="nucleotide sequence ID" value="NZ_JAALLS010000008.1"/>
</dbReference>
<keyword evidence="1" id="KW-0472">Membrane</keyword>
<organism evidence="2 3">
    <name type="scientific">Fodinibius halophilus</name>
    <dbReference type="NCBI Taxonomy" id="1736908"/>
    <lineage>
        <taxon>Bacteria</taxon>
        <taxon>Pseudomonadati</taxon>
        <taxon>Balneolota</taxon>
        <taxon>Balneolia</taxon>
        <taxon>Balneolales</taxon>
        <taxon>Balneolaceae</taxon>
        <taxon>Fodinibius</taxon>
    </lineage>
</organism>
<keyword evidence="3" id="KW-1185">Reference proteome</keyword>
<protein>
    <submittedName>
        <fullName evidence="2">DUF420 domain-containing protein</fullName>
    </submittedName>
</protein>